<keyword evidence="3" id="KW-1185">Reference proteome</keyword>
<protein>
    <submittedName>
        <fullName evidence="2">Uncharacterized protein</fullName>
    </submittedName>
</protein>
<accession>A0A0J8DSA0</accession>
<evidence type="ECO:0000256" key="1">
    <source>
        <dbReference type="SAM" id="MobiDB-lite"/>
    </source>
</evidence>
<feature type="non-terminal residue" evidence="2">
    <location>
        <position position="55"/>
    </location>
</feature>
<gene>
    <name evidence="2" type="ORF">BVRB_029790</name>
</gene>
<evidence type="ECO:0000313" key="3">
    <source>
        <dbReference type="Proteomes" id="UP000035740"/>
    </source>
</evidence>
<organism evidence="2 3">
    <name type="scientific">Beta vulgaris subsp. vulgaris</name>
    <name type="common">Beet</name>
    <dbReference type="NCBI Taxonomy" id="3555"/>
    <lineage>
        <taxon>Eukaryota</taxon>
        <taxon>Viridiplantae</taxon>
        <taxon>Streptophyta</taxon>
        <taxon>Embryophyta</taxon>
        <taxon>Tracheophyta</taxon>
        <taxon>Spermatophyta</taxon>
        <taxon>Magnoliopsida</taxon>
        <taxon>eudicotyledons</taxon>
        <taxon>Gunneridae</taxon>
        <taxon>Pentapetalae</taxon>
        <taxon>Caryophyllales</taxon>
        <taxon>Chenopodiaceae</taxon>
        <taxon>Betoideae</taxon>
        <taxon>Beta</taxon>
    </lineage>
</organism>
<feature type="compositionally biased region" description="Polar residues" evidence="1">
    <location>
        <begin position="7"/>
        <end position="17"/>
    </location>
</feature>
<dbReference type="AlphaFoldDB" id="A0A0J8DSA0"/>
<feature type="region of interest" description="Disordered" evidence="1">
    <location>
        <begin position="1"/>
        <end position="55"/>
    </location>
</feature>
<reference evidence="2 3" key="1">
    <citation type="journal article" date="2014" name="Nature">
        <title>The genome of the recently domesticated crop plant sugar beet (Beta vulgaris).</title>
        <authorList>
            <person name="Dohm J.C."/>
            <person name="Minoche A.E."/>
            <person name="Holtgrawe D."/>
            <person name="Capella-Gutierrez S."/>
            <person name="Zakrzewski F."/>
            <person name="Tafer H."/>
            <person name="Rupp O."/>
            <person name="Sorensen T.R."/>
            <person name="Stracke R."/>
            <person name="Reinhardt R."/>
            <person name="Goesmann A."/>
            <person name="Kraft T."/>
            <person name="Schulz B."/>
            <person name="Stadler P.F."/>
            <person name="Schmidt T."/>
            <person name="Gabaldon T."/>
            <person name="Lehrach H."/>
            <person name="Weisshaar B."/>
            <person name="Himmelbauer H."/>
        </authorList>
    </citation>
    <scope>NUCLEOTIDE SEQUENCE [LARGE SCALE GENOMIC DNA]</scope>
    <source>
        <tissue evidence="2">Taproot</tissue>
    </source>
</reference>
<dbReference type="Gramene" id="KMS93605">
    <property type="protein sequence ID" value="KMS93605"/>
    <property type="gene ID" value="BVRB_029790"/>
</dbReference>
<proteinExistence type="predicted"/>
<name>A0A0J8DSA0_BETVV</name>
<sequence length="55" mass="5484">MVGEEGGSQTALGSWTGSLEAPGYAQIEVSPAGWNAGTPGQTPADEVGHRPGYPG</sequence>
<dbReference type="EMBL" id="KQ100935">
    <property type="protein sequence ID" value="KMS93605.1"/>
    <property type="molecule type" value="Genomic_DNA"/>
</dbReference>
<dbReference type="Proteomes" id="UP000035740">
    <property type="component" value="Unassembled WGS sequence"/>
</dbReference>
<evidence type="ECO:0000313" key="2">
    <source>
        <dbReference type="EMBL" id="KMS93605.1"/>
    </source>
</evidence>